<keyword evidence="2" id="KW-1185">Reference proteome</keyword>
<dbReference type="EMBL" id="CAAALY010252921">
    <property type="protein sequence ID" value="VEL36690.1"/>
    <property type="molecule type" value="Genomic_DNA"/>
</dbReference>
<dbReference type="Proteomes" id="UP000784294">
    <property type="component" value="Unassembled WGS sequence"/>
</dbReference>
<name>A0A448XHQ1_9PLAT</name>
<evidence type="ECO:0000313" key="1">
    <source>
        <dbReference type="EMBL" id="VEL36690.1"/>
    </source>
</evidence>
<organism evidence="1 2">
    <name type="scientific">Protopolystoma xenopodis</name>
    <dbReference type="NCBI Taxonomy" id="117903"/>
    <lineage>
        <taxon>Eukaryota</taxon>
        <taxon>Metazoa</taxon>
        <taxon>Spiralia</taxon>
        <taxon>Lophotrochozoa</taxon>
        <taxon>Platyhelminthes</taxon>
        <taxon>Monogenea</taxon>
        <taxon>Polyopisthocotylea</taxon>
        <taxon>Polystomatidea</taxon>
        <taxon>Polystomatidae</taxon>
        <taxon>Protopolystoma</taxon>
    </lineage>
</organism>
<accession>A0A448XHQ1</accession>
<protein>
    <submittedName>
        <fullName evidence="1">Uncharacterized protein</fullName>
    </submittedName>
</protein>
<sequence>MQICGDNGVPPSPYASSIICPSTCGGVSCEPITQFLFPSNYSGTEKIDYGSGSSSLAKQSRQMTTSVYGREIGKVEVDTSTMCEYFWS</sequence>
<dbReference type="AlphaFoldDB" id="A0A448XHQ1"/>
<gene>
    <name evidence="1" type="ORF">PXEA_LOCUS30130</name>
</gene>
<comment type="caution">
    <text evidence="1">The sequence shown here is derived from an EMBL/GenBank/DDBJ whole genome shotgun (WGS) entry which is preliminary data.</text>
</comment>
<evidence type="ECO:0000313" key="2">
    <source>
        <dbReference type="Proteomes" id="UP000784294"/>
    </source>
</evidence>
<proteinExistence type="predicted"/>
<reference evidence="1" key="1">
    <citation type="submission" date="2018-11" db="EMBL/GenBank/DDBJ databases">
        <authorList>
            <consortium name="Pathogen Informatics"/>
        </authorList>
    </citation>
    <scope>NUCLEOTIDE SEQUENCE</scope>
</reference>